<dbReference type="WBParaSite" id="Gr19_v10_g16341.t1">
    <property type="protein sequence ID" value="Gr19_v10_g16341.t1"/>
    <property type="gene ID" value="Gr19_v10_g16341"/>
</dbReference>
<accession>A0A914HCV8</accession>
<dbReference type="InterPro" id="IPR029006">
    <property type="entry name" value="ADF-H/Gelsolin-like_dom_sf"/>
</dbReference>
<evidence type="ECO:0000313" key="2">
    <source>
        <dbReference type="WBParaSite" id="Gr19_v10_g16341.t1"/>
    </source>
</evidence>
<evidence type="ECO:0000313" key="1">
    <source>
        <dbReference type="Proteomes" id="UP000887572"/>
    </source>
</evidence>
<proteinExistence type="predicted"/>
<name>A0A914HCV8_GLORO</name>
<reference evidence="2" key="1">
    <citation type="submission" date="2022-11" db="UniProtKB">
        <authorList>
            <consortium name="WormBaseParasite"/>
        </authorList>
    </citation>
    <scope>IDENTIFICATION</scope>
</reference>
<organism evidence="1 2">
    <name type="scientific">Globodera rostochiensis</name>
    <name type="common">Golden nematode worm</name>
    <name type="synonym">Heterodera rostochiensis</name>
    <dbReference type="NCBI Taxonomy" id="31243"/>
    <lineage>
        <taxon>Eukaryota</taxon>
        <taxon>Metazoa</taxon>
        <taxon>Ecdysozoa</taxon>
        <taxon>Nematoda</taxon>
        <taxon>Chromadorea</taxon>
        <taxon>Rhabditida</taxon>
        <taxon>Tylenchina</taxon>
        <taxon>Tylenchomorpha</taxon>
        <taxon>Tylenchoidea</taxon>
        <taxon>Heteroderidae</taxon>
        <taxon>Heteroderinae</taxon>
        <taxon>Globodera</taxon>
    </lineage>
</organism>
<dbReference type="Gene3D" id="3.40.20.10">
    <property type="entry name" value="Severin"/>
    <property type="match status" value="1"/>
</dbReference>
<dbReference type="Proteomes" id="UP000887572">
    <property type="component" value="Unplaced"/>
</dbReference>
<keyword evidence="1" id="KW-1185">Reference proteome</keyword>
<sequence length="227" mass="26177">MRKIFKEIQYFKRFFPKFLKKNAIKTTKFNDEFEGFPAKFTGFVIIGSYTNRRHCGSTPAAEKNPLSICLIKSCRLIQIFAICHRKFVISSTRGLTLSADVRPNHVVWSYGKRYRYIIYKIVDKEVIVEVAVSSDDIGSAGDESYDDNSKAAYESFVKDLKERTEDAASRCRHIQDGQNCLHPALPGWCFNQEENALRIILQFQVSDESEIAHKELLGKLNDKYRDN</sequence>
<dbReference type="AlphaFoldDB" id="A0A914HCV8"/>
<protein>
    <submittedName>
        <fullName evidence="2">Uncharacterized protein</fullName>
    </submittedName>
</protein>